<evidence type="ECO:0000313" key="6">
    <source>
        <dbReference type="EMBL" id="MBR7833411.1"/>
    </source>
</evidence>
<dbReference type="GO" id="GO:0003700">
    <property type="term" value="F:DNA-binding transcription factor activity"/>
    <property type="evidence" value="ECO:0007669"/>
    <property type="project" value="InterPro"/>
</dbReference>
<organism evidence="6 7">
    <name type="scientific">Actinospica durhamensis</name>
    <dbReference type="NCBI Taxonomy" id="1508375"/>
    <lineage>
        <taxon>Bacteria</taxon>
        <taxon>Bacillati</taxon>
        <taxon>Actinomycetota</taxon>
        <taxon>Actinomycetes</taxon>
        <taxon>Catenulisporales</taxon>
        <taxon>Actinospicaceae</taxon>
        <taxon>Actinospica</taxon>
    </lineage>
</organism>
<dbReference type="InterPro" id="IPR047057">
    <property type="entry name" value="MerR_fam"/>
</dbReference>
<evidence type="ECO:0000259" key="5">
    <source>
        <dbReference type="PROSITE" id="PS50937"/>
    </source>
</evidence>
<dbReference type="Pfam" id="PF13411">
    <property type="entry name" value="MerR_1"/>
    <property type="match status" value="1"/>
</dbReference>
<keyword evidence="4" id="KW-0175">Coiled coil</keyword>
<dbReference type="PROSITE" id="PS50937">
    <property type="entry name" value="HTH_MERR_2"/>
    <property type="match status" value="1"/>
</dbReference>
<keyword evidence="7" id="KW-1185">Reference proteome</keyword>
<keyword evidence="2" id="KW-0238">DNA-binding</keyword>
<protein>
    <submittedName>
        <fullName evidence="6">MerR family transcriptional regulator</fullName>
    </submittedName>
</protein>
<sequence length="119" mass="13556">MQIGDAAREAGTTTRALRYYEQQGLLSPGRTGRGYRQYDQASVRRVRNIRELLALGFTIDDVRTFADLLDQELPARFALADDSGRCDTAMRVAQERVAALEERISHLTHLRDRLHQRLG</sequence>
<keyword evidence="3" id="KW-0804">Transcription</keyword>
<evidence type="ECO:0000256" key="1">
    <source>
        <dbReference type="ARBA" id="ARBA00023015"/>
    </source>
</evidence>
<dbReference type="SUPFAM" id="SSF46955">
    <property type="entry name" value="Putative DNA-binding domain"/>
    <property type="match status" value="1"/>
</dbReference>
<gene>
    <name evidence="6" type="ORF">KDL01_09050</name>
</gene>
<accession>A0A941ISN5</accession>
<dbReference type="SMART" id="SM00422">
    <property type="entry name" value="HTH_MERR"/>
    <property type="match status" value="1"/>
</dbReference>
<keyword evidence="1" id="KW-0805">Transcription regulation</keyword>
<dbReference type="PANTHER" id="PTHR30204:SF94">
    <property type="entry name" value="HEAVY METAL-DEPENDENT TRANSCRIPTIONAL REGULATOR HI_0293-RELATED"/>
    <property type="match status" value="1"/>
</dbReference>
<dbReference type="AlphaFoldDB" id="A0A941ISN5"/>
<evidence type="ECO:0000256" key="3">
    <source>
        <dbReference type="ARBA" id="ARBA00023163"/>
    </source>
</evidence>
<proteinExistence type="predicted"/>
<feature type="coiled-coil region" evidence="4">
    <location>
        <begin position="90"/>
        <end position="117"/>
    </location>
</feature>
<name>A0A941ISN5_9ACTN</name>
<reference evidence="6" key="1">
    <citation type="submission" date="2021-04" db="EMBL/GenBank/DDBJ databases">
        <title>Genome based classification of Actinospica acidithermotolerans sp. nov., an actinobacterium isolated from an Indonesian hot spring.</title>
        <authorList>
            <person name="Kusuma A.B."/>
            <person name="Putra K.E."/>
            <person name="Nafisah S."/>
            <person name="Loh J."/>
            <person name="Nouioui I."/>
            <person name="Goodfellow M."/>
        </authorList>
    </citation>
    <scope>NUCLEOTIDE SEQUENCE</scope>
    <source>
        <strain evidence="6">CSCA 57</strain>
    </source>
</reference>
<dbReference type="RefSeq" id="WP_212527932.1">
    <property type="nucleotide sequence ID" value="NZ_JAGSOG010000029.1"/>
</dbReference>
<comment type="caution">
    <text evidence="6">The sequence shown here is derived from an EMBL/GenBank/DDBJ whole genome shotgun (WGS) entry which is preliminary data.</text>
</comment>
<dbReference type="InterPro" id="IPR009061">
    <property type="entry name" value="DNA-bd_dom_put_sf"/>
</dbReference>
<feature type="domain" description="HTH merR-type" evidence="5">
    <location>
        <begin position="1"/>
        <end position="68"/>
    </location>
</feature>
<evidence type="ECO:0000313" key="7">
    <source>
        <dbReference type="Proteomes" id="UP000675781"/>
    </source>
</evidence>
<dbReference type="Gene3D" id="1.10.1660.10">
    <property type="match status" value="1"/>
</dbReference>
<dbReference type="Proteomes" id="UP000675781">
    <property type="component" value="Unassembled WGS sequence"/>
</dbReference>
<dbReference type="PANTHER" id="PTHR30204">
    <property type="entry name" value="REDOX-CYCLING DRUG-SENSING TRANSCRIPTIONAL ACTIVATOR SOXR"/>
    <property type="match status" value="1"/>
</dbReference>
<dbReference type="InterPro" id="IPR000551">
    <property type="entry name" value="MerR-type_HTH_dom"/>
</dbReference>
<dbReference type="GO" id="GO:0003677">
    <property type="term" value="F:DNA binding"/>
    <property type="evidence" value="ECO:0007669"/>
    <property type="project" value="UniProtKB-KW"/>
</dbReference>
<evidence type="ECO:0000256" key="4">
    <source>
        <dbReference type="SAM" id="Coils"/>
    </source>
</evidence>
<evidence type="ECO:0000256" key="2">
    <source>
        <dbReference type="ARBA" id="ARBA00023125"/>
    </source>
</evidence>
<dbReference type="PRINTS" id="PR00040">
    <property type="entry name" value="HTHMERR"/>
</dbReference>
<dbReference type="EMBL" id="JAGSOG010000029">
    <property type="protein sequence ID" value="MBR7833411.1"/>
    <property type="molecule type" value="Genomic_DNA"/>
</dbReference>